<dbReference type="NCBIfam" id="TIGR02251">
    <property type="entry name" value="HIF-SF_euk"/>
    <property type="match status" value="1"/>
</dbReference>
<evidence type="ECO:0000256" key="5">
    <source>
        <dbReference type="ARBA" id="ARBA00022842"/>
    </source>
</evidence>
<evidence type="ECO:0000256" key="4">
    <source>
        <dbReference type="ARBA" id="ARBA00022801"/>
    </source>
</evidence>
<dbReference type="InterPro" id="IPR004274">
    <property type="entry name" value="FCP1_dom"/>
</dbReference>
<evidence type="ECO:0000313" key="11">
    <source>
        <dbReference type="EMBL" id="KAJ3200257.1"/>
    </source>
</evidence>
<evidence type="ECO:0000256" key="2">
    <source>
        <dbReference type="ARBA" id="ARBA00013081"/>
    </source>
</evidence>
<dbReference type="SMART" id="SM00577">
    <property type="entry name" value="CPDc"/>
    <property type="match status" value="1"/>
</dbReference>
<dbReference type="EC" id="3.1.3.16" evidence="2"/>
<comment type="caution">
    <text evidence="11">The sequence shown here is derived from an EMBL/GenBank/DDBJ whole genome shotgun (WGS) entry which is preliminary data.</text>
</comment>
<organism evidence="11 12">
    <name type="scientific">Clydaea vesicula</name>
    <dbReference type="NCBI Taxonomy" id="447962"/>
    <lineage>
        <taxon>Eukaryota</taxon>
        <taxon>Fungi</taxon>
        <taxon>Fungi incertae sedis</taxon>
        <taxon>Chytridiomycota</taxon>
        <taxon>Chytridiomycota incertae sedis</taxon>
        <taxon>Chytridiomycetes</taxon>
        <taxon>Lobulomycetales</taxon>
        <taxon>Lobulomycetaceae</taxon>
        <taxon>Clydaea</taxon>
    </lineage>
</organism>
<feature type="compositionally biased region" description="Polar residues" evidence="9">
    <location>
        <begin position="66"/>
        <end position="76"/>
    </location>
</feature>
<evidence type="ECO:0000256" key="9">
    <source>
        <dbReference type="SAM" id="MobiDB-lite"/>
    </source>
</evidence>
<comment type="catalytic activity">
    <reaction evidence="7">
        <text>O-phospho-L-seryl-[protein] + H2O = L-seryl-[protein] + phosphate</text>
        <dbReference type="Rhea" id="RHEA:20629"/>
        <dbReference type="Rhea" id="RHEA-COMP:9863"/>
        <dbReference type="Rhea" id="RHEA-COMP:11604"/>
        <dbReference type="ChEBI" id="CHEBI:15377"/>
        <dbReference type="ChEBI" id="CHEBI:29999"/>
        <dbReference type="ChEBI" id="CHEBI:43474"/>
        <dbReference type="ChEBI" id="CHEBI:83421"/>
        <dbReference type="EC" id="3.1.3.16"/>
    </reaction>
</comment>
<evidence type="ECO:0000256" key="3">
    <source>
        <dbReference type="ARBA" id="ARBA00022723"/>
    </source>
</evidence>
<evidence type="ECO:0000256" key="1">
    <source>
        <dbReference type="ARBA" id="ARBA00001946"/>
    </source>
</evidence>
<protein>
    <recommendedName>
        <fullName evidence="2">protein-serine/threonine phosphatase</fullName>
        <ecNumber evidence="2">3.1.3.16</ecNumber>
    </recommendedName>
</protein>
<dbReference type="SUPFAM" id="SSF56784">
    <property type="entry name" value="HAD-like"/>
    <property type="match status" value="1"/>
</dbReference>
<sequence length="360" mass="40945">MTTIASNPMTNVSTIVDETIISPKTLQEIKLINEDENTKVELQQQDEVTEENLNSHPLASLITSVKQENDSPTNAKPTIPLPPINEQQQTQKLQKQREPKLKKKSFINLEKNNNNNKTSVLNWLFCCFHNKNLNNDNNQSENNNSNRQEMSSKNSNINHNNSLLKYSLKSGKHDKKYLLPAISTEELGKKCLVLDLDETLVHSSFKPVAQADFVIPVDIDNQIHNVYVLKRPGVDLFLQKLGPQFEIVVFTASLAKYADPVLDMLDKHKVVKHRLFRESCIHHKGNYVKDLSQLGRELKSSIIIDNSPASYVFHPTNAIPISSWFSDTNDTELFDLIPFLEDLKMVENVMMVLDNSSPDN</sequence>
<keyword evidence="6" id="KW-0904">Protein phosphatase</keyword>
<dbReference type="InterPro" id="IPR023214">
    <property type="entry name" value="HAD_sf"/>
</dbReference>
<gene>
    <name evidence="11" type="ORF">HK099_002762</name>
</gene>
<dbReference type="Gene3D" id="3.40.50.1000">
    <property type="entry name" value="HAD superfamily/HAD-like"/>
    <property type="match status" value="1"/>
</dbReference>
<comment type="cofactor">
    <cofactor evidence="1">
        <name>Mg(2+)</name>
        <dbReference type="ChEBI" id="CHEBI:18420"/>
    </cofactor>
</comment>
<dbReference type="PANTHER" id="PTHR12210">
    <property type="entry name" value="DULLARD PROTEIN PHOSPHATASE"/>
    <property type="match status" value="1"/>
</dbReference>
<dbReference type="Pfam" id="PF03031">
    <property type="entry name" value="NIF"/>
    <property type="match status" value="1"/>
</dbReference>
<keyword evidence="4" id="KW-0378">Hydrolase</keyword>
<comment type="catalytic activity">
    <reaction evidence="8">
        <text>O-phospho-L-threonyl-[protein] + H2O = L-threonyl-[protein] + phosphate</text>
        <dbReference type="Rhea" id="RHEA:47004"/>
        <dbReference type="Rhea" id="RHEA-COMP:11060"/>
        <dbReference type="Rhea" id="RHEA-COMP:11605"/>
        <dbReference type="ChEBI" id="CHEBI:15377"/>
        <dbReference type="ChEBI" id="CHEBI:30013"/>
        <dbReference type="ChEBI" id="CHEBI:43474"/>
        <dbReference type="ChEBI" id="CHEBI:61977"/>
        <dbReference type="EC" id="3.1.3.16"/>
    </reaction>
</comment>
<dbReference type="InterPro" id="IPR036412">
    <property type="entry name" value="HAD-like_sf"/>
</dbReference>
<evidence type="ECO:0000256" key="8">
    <source>
        <dbReference type="ARBA" id="ARBA00048336"/>
    </source>
</evidence>
<keyword evidence="3" id="KW-0479">Metal-binding</keyword>
<evidence type="ECO:0000256" key="7">
    <source>
        <dbReference type="ARBA" id="ARBA00047761"/>
    </source>
</evidence>
<dbReference type="GO" id="GO:0004722">
    <property type="term" value="F:protein serine/threonine phosphatase activity"/>
    <property type="evidence" value="ECO:0007669"/>
    <property type="project" value="UniProtKB-EC"/>
</dbReference>
<dbReference type="Proteomes" id="UP001211065">
    <property type="component" value="Unassembled WGS sequence"/>
</dbReference>
<feature type="region of interest" description="Disordered" evidence="9">
    <location>
        <begin position="134"/>
        <end position="158"/>
    </location>
</feature>
<dbReference type="FunFam" id="3.40.50.1000:FF:000192">
    <property type="entry name" value="CTD small phosphatase-like protein"/>
    <property type="match status" value="1"/>
</dbReference>
<keyword evidence="5" id="KW-0460">Magnesium</keyword>
<evidence type="ECO:0000259" key="10">
    <source>
        <dbReference type="PROSITE" id="PS50969"/>
    </source>
</evidence>
<dbReference type="CDD" id="cd07521">
    <property type="entry name" value="HAD_FCP1-like"/>
    <property type="match status" value="1"/>
</dbReference>
<proteinExistence type="predicted"/>
<dbReference type="InterPro" id="IPR050365">
    <property type="entry name" value="TIM50"/>
</dbReference>
<feature type="region of interest" description="Disordered" evidence="9">
    <location>
        <begin position="66"/>
        <end position="102"/>
    </location>
</feature>
<dbReference type="InterPro" id="IPR011948">
    <property type="entry name" value="Dullard_phosphatase"/>
</dbReference>
<dbReference type="GO" id="GO:0046872">
    <property type="term" value="F:metal ion binding"/>
    <property type="evidence" value="ECO:0007669"/>
    <property type="project" value="UniProtKB-KW"/>
</dbReference>
<evidence type="ECO:0000256" key="6">
    <source>
        <dbReference type="ARBA" id="ARBA00022912"/>
    </source>
</evidence>
<reference evidence="11" key="1">
    <citation type="submission" date="2020-05" db="EMBL/GenBank/DDBJ databases">
        <title>Phylogenomic resolution of chytrid fungi.</title>
        <authorList>
            <person name="Stajich J.E."/>
            <person name="Amses K."/>
            <person name="Simmons R."/>
            <person name="Seto K."/>
            <person name="Myers J."/>
            <person name="Bonds A."/>
            <person name="Quandt C.A."/>
            <person name="Barry K."/>
            <person name="Liu P."/>
            <person name="Grigoriev I."/>
            <person name="Longcore J.E."/>
            <person name="James T.Y."/>
        </authorList>
    </citation>
    <scope>NUCLEOTIDE SEQUENCE</scope>
    <source>
        <strain evidence="11">JEL0476</strain>
    </source>
</reference>
<evidence type="ECO:0000313" key="12">
    <source>
        <dbReference type="Proteomes" id="UP001211065"/>
    </source>
</evidence>
<dbReference type="AlphaFoldDB" id="A0AAD5TSQ5"/>
<name>A0AAD5TSQ5_9FUNG</name>
<keyword evidence="12" id="KW-1185">Reference proteome</keyword>
<feature type="domain" description="FCP1 homology" evidence="10">
    <location>
        <begin position="185"/>
        <end position="343"/>
    </location>
</feature>
<dbReference type="EMBL" id="JADGJW010001940">
    <property type="protein sequence ID" value="KAJ3200257.1"/>
    <property type="molecule type" value="Genomic_DNA"/>
</dbReference>
<accession>A0AAD5TSQ5</accession>
<dbReference type="PROSITE" id="PS50969">
    <property type="entry name" value="FCP1"/>
    <property type="match status" value="1"/>
</dbReference>